<dbReference type="AlphaFoldDB" id="A0A2N7TX36"/>
<dbReference type="Proteomes" id="UP000235803">
    <property type="component" value="Unassembled WGS sequence"/>
</dbReference>
<dbReference type="OrthoDB" id="9803333at2"/>
<dbReference type="FunFam" id="3.40.50.720:FF:000084">
    <property type="entry name" value="Short-chain dehydrogenase reductase"/>
    <property type="match status" value="1"/>
</dbReference>
<evidence type="ECO:0000256" key="1">
    <source>
        <dbReference type="ARBA" id="ARBA00006484"/>
    </source>
</evidence>
<gene>
    <name evidence="3" type="ORF">C1H69_20115</name>
</gene>
<dbReference type="EMBL" id="PNRF01000042">
    <property type="protein sequence ID" value="PMR72753.1"/>
    <property type="molecule type" value="Genomic_DNA"/>
</dbReference>
<accession>A0A2N7TX36</accession>
<dbReference type="InterPro" id="IPR002347">
    <property type="entry name" value="SDR_fam"/>
</dbReference>
<dbReference type="PROSITE" id="PS00061">
    <property type="entry name" value="ADH_SHORT"/>
    <property type="match status" value="1"/>
</dbReference>
<dbReference type="PANTHER" id="PTHR42760">
    <property type="entry name" value="SHORT-CHAIN DEHYDROGENASES/REDUCTASES FAMILY MEMBER"/>
    <property type="match status" value="1"/>
</dbReference>
<dbReference type="Gene3D" id="3.40.50.720">
    <property type="entry name" value="NAD(P)-binding Rossmann-like Domain"/>
    <property type="match status" value="1"/>
</dbReference>
<comment type="caution">
    <text evidence="3">The sequence shown here is derived from an EMBL/GenBank/DDBJ whole genome shotgun (WGS) entry which is preliminary data.</text>
</comment>
<dbReference type="GO" id="GO:0016616">
    <property type="term" value="F:oxidoreductase activity, acting on the CH-OH group of donors, NAD or NADP as acceptor"/>
    <property type="evidence" value="ECO:0007669"/>
    <property type="project" value="TreeGrafter"/>
</dbReference>
<reference evidence="3 4" key="1">
    <citation type="submission" date="2018-01" db="EMBL/GenBank/DDBJ databases">
        <title>Halomonas endophytica sp. nov., isolated from storage liquid in the stems of Populus euphratica.</title>
        <authorList>
            <person name="Chen C."/>
        </authorList>
    </citation>
    <scope>NUCLEOTIDE SEQUENCE [LARGE SCALE GENOMIC DNA]</scope>
    <source>
        <strain evidence="3 4">MC28</strain>
    </source>
</reference>
<evidence type="ECO:0000313" key="3">
    <source>
        <dbReference type="EMBL" id="PMR72753.1"/>
    </source>
</evidence>
<dbReference type="PRINTS" id="PR00081">
    <property type="entry name" value="GDHRDH"/>
</dbReference>
<dbReference type="PRINTS" id="PR00080">
    <property type="entry name" value="SDRFAMILY"/>
</dbReference>
<dbReference type="SUPFAM" id="SSF51735">
    <property type="entry name" value="NAD(P)-binding Rossmann-fold domains"/>
    <property type="match status" value="1"/>
</dbReference>
<evidence type="ECO:0000313" key="4">
    <source>
        <dbReference type="Proteomes" id="UP000235803"/>
    </source>
</evidence>
<proteinExistence type="inferred from homology"/>
<organism evidence="3 4">
    <name type="scientific">Billgrantia endophytica</name>
    <dbReference type="NCBI Taxonomy" id="2033802"/>
    <lineage>
        <taxon>Bacteria</taxon>
        <taxon>Pseudomonadati</taxon>
        <taxon>Pseudomonadota</taxon>
        <taxon>Gammaproteobacteria</taxon>
        <taxon>Oceanospirillales</taxon>
        <taxon>Halomonadaceae</taxon>
        <taxon>Billgrantia</taxon>
    </lineage>
</organism>
<dbReference type="InterPro" id="IPR057326">
    <property type="entry name" value="KR_dom"/>
</dbReference>
<dbReference type="InterPro" id="IPR020904">
    <property type="entry name" value="Sc_DH/Rdtase_CS"/>
</dbReference>
<name>A0A2N7TX36_9GAMM</name>
<dbReference type="Pfam" id="PF13561">
    <property type="entry name" value="adh_short_C2"/>
    <property type="match status" value="1"/>
</dbReference>
<protein>
    <recommendedName>
        <fullName evidence="2">Ketoreductase domain-containing protein</fullName>
    </recommendedName>
</protein>
<comment type="similarity">
    <text evidence="1">Belongs to the short-chain dehydrogenases/reductases (SDR) family.</text>
</comment>
<evidence type="ECO:0000259" key="2">
    <source>
        <dbReference type="SMART" id="SM00822"/>
    </source>
</evidence>
<feature type="domain" description="Ketoreductase" evidence="2">
    <location>
        <begin position="14"/>
        <end position="191"/>
    </location>
</feature>
<dbReference type="SMART" id="SM00822">
    <property type="entry name" value="PKS_KR"/>
    <property type="match status" value="1"/>
</dbReference>
<sequence length="256" mass="26429">MPDVNADLFSVEGKVILVAGGARGLGRYLAGELAAHGAHVVLADRLVDEGEAAVAELPGSGHGFQFLDLLDHHGVHAAVAQAEASFGALDVVLNSAGIAAIAPAMEMDITDFERTLAVNVTGAFALSRAAAAAMRRREGGRIVHLASVSSCVVNPQYAAYSTSKAALSQLVRILALEWAESGITVNAIGPAMTPTPLTEVQLLADEESRRKALGKIPMGRYGRPGDLLGALLLLASPAGSFITGQTLFVDGGRTLL</sequence>
<keyword evidence="4" id="KW-1185">Reference proteome</keyword>
<dbReference type="InterPro" id="IPR036291">
    <property type="entry name" value="NAD(P)-bd_dom_sf"/>
</dbReference>